<dbReference type="GO" id="GO:0016787">
    <property type="term" value="F:hydrolase activity"/>
    <property type="evidence" value="ECO:0007669"/>
    <property type="project" value="UniProtKB-ARBA"/>
</dbReference>
<evidence type="ECO:0000313" key="4">
    <source>
        <dbReference type="Proteomes" id="UP000824120"/>
    </source>
</evidence>
<keyword evidence="1" id="KW-0732">Signal</keyword>
<dbReference type="AlphaFoldDB" id="A0A9J5ZVU6"/>
<dbReference type="OrthoDB" id="19657at2759"/>
<dbReference type="GO" id="GO:0009941">
    <property type="term" value="C:chloroplast envelope"/>
    <property type="evidence" value="ECO:0007669"/>
    <property type="project" value="TreeGrafter"/>
</dbReference>
<organism evidence="3 4">
    <name type="scientific">Solanum commersonii</name>
    <name type="common">Commerson's wild potato</name>
    <name type="synonym">Commerson's nightshade</name>
    <dbReference type="NCBI Taxonomy" id="4109"/>
    <lineage>
        <taxon>Eukaryota</taxon>
        <taxon>Viridiplantae</taxon>
        <taxon>Streptophyta</taxon>
        <taxon>Embryophyta</taxon>
        <taxon>Tracheophyta</taxon>
        <taxon>Spermatophyta</taxon>
        <taxon>Magnoliopsida</taxon>
        <taxon>eudicotyledons</taxon>
        <taxon>Gunneridae</taxon>
        <taxon>Pentapetalae</taxon>
        <taxon>asterids</taxon>
        <taxon>lamiids</taxon>
        <taxon>Solanales</taxon>
        <taxon>Solanaceae</taxon>
        <taxon>Solanoideae</taxon>
        <taxon>Solaneae</taxon>
        <taxon>Solanum</taxon>
    </lineage>
</organism>
<sequence length="631" mass="70689">MVRSIFHLLFILSHGIFFQNAQDCLYKWLGTQGCGLVVNKVVENHKVSASGRWQVSRGISRGARNLARTPRSSKKWSGKGIQGSQPEYLGKPILDERYQIFIAWFLEQDNNSGKWKERLFLGKLVWTWPLEGLFPDLLALATSTTSILSDFTHNGGWNINFRRNFNYWEVSSAAQFLGQLDSFQKGLPRKKKNQWNRLPEKFLLHLVDANPEISPGTRPKRKRQIAGIDQEELQDPAILADPDSCFCEFKGVQIHHKIYDAESVATNLSEEGTISQPPHANKRVNFPMILLHGFGASIFSWNRAMKPLAQITGKKVLAFDRPAFGLTARLNHVNHSSQGSEDTRPFNPYSMIFSVLATLYFIDFLAAEKAILVGHSAGSIVAVEAYFEAPERVAALILVAPAIVAPLNLGHVTKDNSSGKSNQTEGEELEVNSKGNWFTTVFSILSKVSQYLGQAIMRLVKGMGDMINSLYKKALSAFLRSAVGIMLVRMIIDKFGLAAVRNAWYDPKQVDDHVLQGYTKPLRVKDWDRALVEYTVAMLTDSASESKLSLSKRLSEISCPVLIITGDSDRLVPPWNSERLSRAIPGSCLEIIKNCGHLPHEEKVDEFVSIVDRFLERAFGVQKESDLQPAT</sequence>
<dbReference type="Proteomes" id="UP000824120">
    <property type="component" value="Chromosome 3"/>
</dbReference>
<comment type="caution">
    <text evidence="3">The sequence shown here is derived from an EMBL/GenBank/DDBJ whole genome shotgun (WGS) entry which is preliminary data.</text>
</comment>
<accession>A0A9J5ZVU6</accession>
<evidence type="ECO:0000313" key="3">
    <source>
        <dbReference type="EMBL" id="KAG5616385.1"/>
    </source>
</evidence>
<feature type="chain" id="PRO_5039929024" description="AB hydrolase-1 domain-containing protein" evidence="1">
    <location>
        <begin position="22"/>
        <end position="631"/>
    </location>
</feature>
<protein>
    <recommendedName>
        <fullName evidence="2">AB hydrolase-1 domain-containing protein</fullName>
    </recommendedName>
</protein>
<dbReference type="EMBL" id="JACXVP010000003">
    <property type="protein sequence ID" value="KAG5616385.1"/>
    <property type="molecule type" value="Genomic_DNA"/>
</dbReference>
<dbReference type="Gene3D" id="3.40.50.1820">
    <property type="entry name" value="alpha/beta hydrolase"/>
    <property type="match status" value="1"/>
</dbReference>
<gene>
    <name evidence="3" type="ORF">H5410_016209</name>
</gene>
<feature type="signal peptide" evidence="1">
    <location>
        <begin position="1"/>
        <end position="21"/>
    </location>
</feature>
<dbReference type="SUPFAM" id="SSF53474">
    <property type="entry name" value="alpha/beta-Hydrolases"/>
    <property type="match status" value="1"/>
</dbReference>
<keyword evidence="4" id="KW-1185">Reference proteome</keyword>
<evidence type="ECO:0000256" key="1">
    <source>
        <dbReference type="SAM" id="SignalP"/>
    </source>
</evidence>
<proteinExistence type="predicted"/>
<dbReference type="Pfam" id="PF12697">
    <property type="entry name" value="Abhydrolase_6"/>
    <property type="match status" value="1"/>
</dbReference>
<feature type="domain" description="AB hydrolase-1" evidence="2">
    <location>
        <begin position="289"/>
        <end position="608"/>
    </location>
</feature>
<dbReference type="PANTHER" id="PTHR43689:SF1">
    <property type="entry name" value="ALPHA_BETA-HYDROLASES SUPERFAMILY PROTEIN"/>
    <property type="match status" value="1"/>
</dbReference>
<name>A0A9J5ZVU6_SOLCO</name>
<evidence type="ECO:0000259" key="2">
    <source>
        <dbReference type="Pfam" id="PF12697"/>
    </source>
</evidence>
<reference evidence="3 4" key="1">
    <citation type="submission" date="2020-09" db="EMBL/GenBank/DDBJ databases">
        <title>De no assembly of potato wild relative species, Solanum commersonii.</title>
        <authorList>
            <person name="Cho K."/>
        </authorList>
    </citation>
    <scope>NUCLEOTIDE SEQUENCE [LARGE SCALE GENOMIC DNA]</scope>
    <source>
        <strain evidence="3">LZ3.2</strain>
        <tissue evidence="3">Leaf</tissue>
    </source>
</reference>
<dbReference type="InterPro" id="IPR029058">
    <property type="entry name" value="AB_hydrolase_fold"/>
</dbReference>
<dbReference type="InterPro" id="IPR000073">
    <property type="entry name" value="AB_hydrolase_1"/>
</dbReference>
<dbReference type="PANTHER" id="PTHR43689">
    <property type="entry name" value="HYDROLASE"/>
    <property type="match status" value="1"/>
</dbReference>